<evidence type="ECO:0000256" key="3">
    <source>
        <dbReference type="ARBA" id="ARBA00022692"/>
    </source>
</evidence>
<feature type="transmembrane region" description="Helical" evidence="6">
    <location>
        <begin position="45"/>
        <end position="65"/>
    </location>
</feature>
<dbReference type="EMBL" id="LTAZ01000015">
    <property type="protein sequence ID" value="KYH24234.1"/>
    <property type="molecule type" value="Genomic_DNA"/>
</dbReference>
<feature type="transmembrane region" description="Helical" evidence="6">
    <location>
        <begin position="102"/>
        <end position="123"/>
    </location>
</feature>
<dbReference type="InterPro" id="IPR020846">
    <property type="entry name" value="MFS_dom"/>
</dbReference>
<keyword evidence="5 6" id="KW-0472">Membrane</keyword>
<dbReference type="PROSITE" id="PS50850">
    <property type="entry name" value="MFS"/>
    <property type="match status" value="1"/>
</dbReference>
<dbReference type="Proteomes" id="UP000075321">
    <property type="component" value="Unassembled WGS sequence"/>
</dbReference>
<feature type="transmembrane region" description="Helical" evidence="6">
    <location>
        <begin position="280"/>
        <end position="297"/>
    </location>
</feature>
<sequence>MTLDTRDDRLILFILWLVVFCFSSQTMIIAPILPRVAGELAVAESTLGTLITIYAISVAVFALVSGPVSDTIGRQRMLVLGTASMTVALVLHGLIWDFGSFLGVRAIAGVAGGMLAGASVAYVGDYFPPKRRGWANGWVMSGLAVGQILGIPIGTVLAARFGFRTPFLAFAVVMAITAALVVLVLPRIPISNPEPLSVGSAVSEYGELLHRTDVVAAVISFALMFMGISLYIAYLPTWLETSHGVTGAAIALLFFFGGIGNAIAGPRSGKFSDTVGRKRVIVATSLAVAVAMLFTLAVTTTVWAIFALFVVVMALLASRASPFQAMLTEMVPDTHRGSLMSLNMSVGQLGFGIGGALAGPLYVTTGYPGTVVVAAMTGIVLVPLVWRYLPDTVESVNEDRGPKAERRKYAIPTGGGQDALCGPLPEGGHCAALTEPASEELG</sequence>
<keyword evidence="9" id="KW-1185">Reference proteome</keyword>
<evidence type="ECO:0000256" key="6">
    <source>
        <dbReference type="SAM" id="Phobius"/>
    </source>
</evidence>
<gene>
    <name evidence="8" type="primary">mdtG_4</name>
    <name evidence="8" type="ORF">HAPAU_37050</name>
</gene>
<feature type="transmembrane region" description="Helical" evidence="6">
    <location>
        <begin position="167"/>
        <end position="185"/>
    </location>
</feature>
<comment type="subcellular location">
    <subcellularLocation>
        <location evidence="1">Cell membrane</location>
        <topology evidence="1">Multi-pass membrane protein</topology>
    </subcellularLocation>
</comment>
<dbReference type="AlphaFoldDB" id="A0A151A9G1"/>
<keyword evidence="2" id="KW-1003">Cell membrane</keyword>
<dbReference type="RefSeq" id="WP_066385292.1">
    <property type="nucleotide sequence ID" value="NZ_LTAZ01000015.1"/>
</dbReference>
<dbReference type="PANTHER" id="PTHR43124:SF3">
    <property type="entry name" value="CHLORAMPHENICOL EFFLUX PUMP RV0191"/>
    <property type="match status" value="1"/>
</dbReference>
<dbReference type="PANTHER" id="PTHR43124">
    <property type="entry name" value="PURINE EFFLUX PUMP PBUE"/>
    <property type="match status" value="1"/>
</dbReference>
<dbReference type="InterPro" id="IPR050189">
    <property type="entry name" value="MFS_Efflux_Transporters"/>
</dbReference>
<feature type="transmembrane region" description="Helical" evidence="6">
    <location>
        <begin position="214"/>
        <end position="235"/>
    </location>
</feature>
<dbReference type="Gene3D" id="1.20.1250.20">
    <property type="entry name" value="MFS general substrate transporter like domains"/>
    <property type="match status" value="2"/>
</dbReference>
<accession>A0A151A9G1</accession>
<feature type="transmembrane region" description="Helical" evidence="6">
    <location>
        <begin position="241"/>
        <end position="259"/>
    </location>
</feature>
<dbReference type="GO" id="GO:0022857">
    <property type="term" value="F:transmembrane transporter activity"/>
    <property type="evidence" value="ECO:0007669"/>
    <property type="project" value="InterPro"/>
</dbReference>
<evidence type="ECO:0000313" key="8">
    <source>
        <dbReference type="EMBL" id="KYH24234.1"/>
    </source>
</evidence>
<dbReference type="SUPFAM" id="SSF103473">
    <property type="entry name" value="MFS general substrate transporter"/>
    <property type="match status" value="1"/>
</dbReference>
<dbReference type="InterPro" id="IPR011701">
    <property type="entry name" value="MFS"/>
</dbReference>
<dbReference type="CDD" id="cd17324">
    <property type="entry name" value="MFS_NepI_like"/>
    <property type="match status" value="1"/>
</dbReference>
<feature type="transmembrane region" description="Helical" evidence="6">
    <location>
        <begin position="135"/>
        <end position="161"/>
    </location>
</feature>
<proteinExistence type="predicted"/>
<evidence type="ECO:0000256" key="4">
    <source>
        <dbReference type="ARBA" id="ARBA00022989"/>
    </source>
</evidence>
<dbReference type="GO" id="GO:0005886">
    <property type="term" value="C:plasma membrane"/>
    <property type="evidence" value="ECO:0007669"/>
    <property type="project" value="UniProtKB-SubCell"/>
</dbReference>
<comment type="caution">
    <text evidence="8">The sequence shown here is derived from an EMBL/GenBank/DDBJ whole genome shotgun (WGS) entry which is preliminary data.</text>
</comment>
<feature type="transmembrane region" description="Helical" evidence="6">
    <location>
        <begin position="369"/>
        <end position="389"/>
    </location>
</feature>
<feature type="transmembrane region" description="Helical" evidence="6">
    <location>
        <begin position="77"/>
        <end position="96"/>
    </location>
</feature>
<evidence type="ECO:0000259" key="7">
    <source>
        <dbReference type="PROSITE" id="PS50850"/>
    </source>
</evidence>
<dbReference type="InterPro" id="IPR001958">
    <property type="entry name" value="Tet-R_TetA/multi-R_MdtG-like"/>
</dbReference>
<keyword evidence="3 6" id="KW-0812">Transmembrane</keyword>
<evidence type="ECO:0000313" key="9">
    <source>
        <dbReference type="Proteomes" id="UP000075321"/>
    </source>
</evidence>
<reference evidence="8 9" key="1">
    <citation type="submission" date="2016-02" db="EMBL/GenBank/DDBJ databases">
        <title>Genome sequence of Halalkalicoccus paucihalophilus DSM 24557.</title>
        <authorList>
            <person name="Poehlein A."/>
            <person name="Daniel R."/>
        </authorList>
    </citation>
    <scope>NUCLEOTIDE SEQUENCE [LARGE SCALE GENOMIC DNA]</scope>
    <source>
        <strain evidence="8 9">DSM 24557</strain>
    </source>
</reference>
<dbReference type="InterPro" id="IPR036259">
    <property type="entry name" value="MFS_trans_sf"/>
</dbReference>
<keyword evidence="4 6" id="KW-1133">Transmembrane helix</keyword>
<evidence type="ECO:0000256" key="5">
    <source>
        <dbReference type="ARBA" id="ARBA00023136"/>
    </source>
</evidence>
<name>A0A151A9G1_9EURY</name>
<dbReference type="PRINTS" id="PR01035">
    <property type="entry name" value="TCRTETA"/>
</dbReference>
<dbReference type="PATRIC" id="fig|1008153.3.peg.3940"/>
<feature type="transmembrane region" description="Helical" evidence="6">
    <location>
        <begin position="12"/>
        <end position="33"/>
    </location>
</feature>
<feature type="domain" description="Major facilitator superfamily (MFS) profile" evidence="7">
    <location>
        <begin position="11"/>
        <end position="393"/>
    </location>
</feature>
<organism evidence="8 9">
    <name type="scientific">Halalkalicoccus paucihalophilus</name>
    <dbReference type="NCBI Taxonomy" id="1008153"/>
    <lineage>
        <taxon>Archaea</taxon>
        <taxon>Methanobacteriati</taxon>
        <taxon>Methanobacteriota</taxon>
        <taxon>Stenosarchaea group</taxon>
        <taxon>Halobacteria</taxon>
        <taxon>Halobacteriales</taxon>
        <taxon>Halococcaceae</taxon>
        <taxon>Halalkalicoccus</taxon>
    </lineage>
</organism>
<protein>
    <submittedName>
        <fullName evidence="8">Multidrug resistance protein MdtG</fullName>
    </submittedName>
</protein>
<evidence type="ECO:0000256" key="2">
    <source>
        <dbReference type="ARBA" id="ARBA00022475"/>
    </source>
</evidence>
<evidence type="ECO:0000256" key="1">
    <source>
        <dbReference type="ARBA" id="ARBA00004651"/>
    </source>
</evidence>
<dbReference type="Pfam" id="PF07690">
    <property type="entry name" value="MFS_1"/>
    <property type="match status" value="1"/>
</dbReference>